<dbReference type="GO" id="GO:0005634">
    <property type="term" value="C:nucleus"/>
    <property type="evidence" value="ECO:0007669"/>
    <property type="project" value="TreeGrafter"/>
</dbReference>
<keyword evidence="1" id="KW-0479">Metal-binding</keyword>
<sequence length="111" mass="12176">MPSITGGLFPDEILRTSCSESSGPGMMGSGVLAGLRRAVISSRKRAKCFRRRPPAEQDDCAVCLEAFQNGDDLLQLPCAHRFHCCCVSPWLENSSHCPCCRMDITSERLLS</sequence>
<dbReference type="Gene3D" id="3.30.40.10">
    <property type="entry name" value="Zinc/RING finger domain, C3HC4 (zinc finger)"/>
    <property type="match status" value="1"/>
</dbReference>
<proteinExistence type="predicted"/>
<dbReference type="Proteomes" id="UP000663760">
    <property type="component" value="Chromosome 14"/>
</dbReference>
<feature type="domain" description="RING-type" evidence="5">
    <location>
        <begin position="60"/>
        <end position="101"/>
    </location>
</feature>
<organism evidence="6 7">
    <name type="scientific">Spirodela intermedia</name>
    <name type="common">Intermediate duckweed</name>
    <dbReference type="NCBI Taxonomy" id="51605"/>
    <lineage>
        <taxon>Eukaryota</taxon>
        <taxon>Viridiplantae</taxon>
        <taxon>Streptophyta</taxon>
        <taxon>Embryophyta</taxon>
        <taxon>Tracheophyta</taxon>
        <taxon>Spermatophyta</taxon>
        <taxon>Magnoliopsida</taxon>
        <taxon>Liliopsida</taxon>
        <taxon>Araceae</taxon>
        <taxon>Lemnoideae</taxon>
        <taxon>Spirodela</taxon>
    </lineage>
</organism>
<evidence type="ECO:0000256" key="4">
    <source>
        <dbReference type="PROSITE-ProRule" id="PRU00175"/>
    </source>
</evidence>
<dbReference type="CDD" id="cd16454">
    <property type="entry name" value="RING-H2_PA-TM-RING"/>
    <property type="match status" value="1"/>
</dbReference>
<keyword evidence="3" id="KW-0862">Zinc</keyword>
<dbReference type="GO" id="GO:0008270">
    <property type="term" value="F:zinc ion binding"/>
    <property type="evidence" value="ECO:0007669"/>
    <property type="project" value="UniProtKB-KW"/>
</dbReference>
<dbReference type="OrthoDB" id="21204at2759"/>
<dbReference type="GO" id="GO:0061630">
    <property type="term" value="F:ubiquitin protein ligase activity"/>
    <property type="evidence" value="ECO:0007669"/>
    <property type="project" value="TreeGrafter"/>
</dbReference>
<keyword evidence="2 4" id="KW-0863">Zinc-finger</keyword>
<evidence type="ECO:0000256" key="2">
    <source>
        <dbReference type="ARBA" id="ARBA00022771"/>
    </source>
</evidence>
<accession>A0A7I8LDX3</accession>
<dbReference type="SUPFAM" id="SSF57850">
    <property type="entry name" value="RING/U-box"/>
    <property type="match status" value="1"/>
</dbReference>
<dbReference type="AlphaFoldDB" id="A0A7I8LDX3"/>
<name>A0A7I8LDX3_SPIIN</name>
<gene>
    <name evidence="6" type="ORF">SI8410_14018728</name>
</gene>
<dbReference type="InterPro" id="IPR001841">
    <property type="entry name" value="Znf_RING"/>
</dbReference>
<evidence type="ECO:0000256" key="3">
    <source>
        <dbReference type="ARBA" id="ARBA00022833"/>
    </source>
</evidence>
<dbReference type="InterPro" id="IPR051834">
    <property type="entry name" value="RING_finger_E3_ligase"/>
</dbReference>
<dbReference type="PROSITE" id="PS50089">
    <property type="entry name" value="ZF_RING_2"/>
    <property type="match status" value="1"/>
</dbReference>
<evidence type="ECO:0000259" key="5">
    <source>
        <dbReference type="PROSITE" id="PS50089"/>
    </source>
</evidence>
<protein>
    <recommendedName>
        <fullName evidence="5">RING-type domain-containing protein</fullName>
    </recommendedName>
</protein>
<dbReference type="Pfam" id="PF13639">
    <property type="entry name" value="zf-RING_2"/>
    <property type="match status" value="1"/>
</dbReference>
<evidence type="ECO:0000313" key="7">
    <source>
        <dbReference type="Proteomes" id="UP000663760"/>
    </source>
</evidence>
<dbReference type="EMBL" id="LR746277">
    <property type="protein sequence ID" value="CAA7408050.1"/>
    <property type="molecule type" value="Genomic_DNA"/>
</dbReference>
<reference evidence="6" key="1">
    <citation type="submission" date="2020-02" db="EMBL/GenBank/DDBJ databases">
        <authorList>
            <person name="Scholz U."/>
            <person name="Mascher M."/>
            <person name="Fiebig A."/>
        </authorList>
    </citation>
    <scope>NUCLEOTIDE SEQUENCE</scope>
</reference>
<dbReference type="PANTHER" id="PTHR45931">
    <property type="entry name" value="SI:CH211-59O9.10"/>
    <property type="match status" value="1"/>
</dbReference>
<evidence type="ECO:0000256" key="1">
    <source>
        <dbReference type="ARBA" id="ARBA00022723"/>
    </source>
</evidence>
<keyword evidence="7" id="KW-1185">Reference proteome</keyword>
<dbReference type="SMART" id="SM00184">
    <property type="entry name" value="RING"/>
    <property type="match status" value="1"/>
</dbReference>
<dbReference type="GO" id="GO:0006511">
    <property type="term" value="P:ubiquitin-dependent protein catabolic process"/>
    <property type="evidence" value="ECO:0007669"/>
    <property type="project" value="TreeGrafter"/>
</dbReference>
<dbReference type="InterPro" id="IPR013083">
    <property type="entry name" value="Znf_RING/FYVE/PHD"/>
</dbReference>
<dbReference type="PANTHER" id="PTHR45931:SF3">
    <property type="entry name" value="RING ZINC FINGER-CONTAINING PROTEIN"/>
    <property type="match status" value="1"/>
</dbReference>
<evidence type="ECO:0000313" key="6">
    <source>
        <dbReference type="EMBL" id="CAA7408050.1"/>
    </source>
</evidence>